<feature type="domain" description="AB hydrolase-1" evidence="1">
    <location>
        <begin position="48"/>
        <end position="269"/>
    </location>
</feature>
<sequence length="294" mass="32489">MEQRASPLETPGMYLAIIATKSVGRRCAPASSRVMALTKGGIVMRPTLVLIPGWLCDSVVWAEQVRALEPFAHSVIADHGHRDSLEAMATAVLAMDLPERFSVAGHSMGGRVALEIVRQAPERVDRLALLDTGFQARPSDESGERERSLRMTLLQLARRSGMRQMGVEWSRLMIGDNASPALKEAVLDMVERRSVEQCEAQVRALLNRPDATSLLRSIKCPLLLACGREDHWSPLACHEEMRDLVKGSRLEIIEGSGHMTTMERPEAVSSILREWLQWSNHSGVAPEDSERGAP</sequence>
<organism evidence="2 3">
    <name type="scientific">Pararobbsia alpina</name>
    <dbReference type="NCBI Taxonomy" id="621374"/>
    <lineage>
        <taxon>Bacteria</taxon>
        <taxon>Pseudomonadati</taxon>
        <taxon>Pseudomonadota</taxon>
        <taxon>Betaproteobacteria</taxon>
        <taxon>Burkholderiales</taxon>
        <taxon>Burkholderiaceae</taxon>
        <taxon>Pararobbsia</taxon>
    </lineage>
</organism>
<dbReference type="InterPro" id="IPR029058">
    <property type="entry name" value="AB_hydrolase_fold"/>
</dbReference>
<dbReference type="Gene3D" id="3.40.50.1820">
    <property type="entry name" value="alpha/beta hydrolase"/>
    <property type="match status" value="1"/>
</dbReference>
<dbReference type="PANTHER" id="PTHR43798:SF29">
    <property type="entry name" value="AB HYDROLASE-1 DOMAIN-CONTAINING PROTEIN"/>
    <property type="match status" value="1"/>
</dbReference>
<reference evidence="2 3" key="1">
    <citation type="submission" date="2020-04" db="EMBL/GenBank/DDBJ databases">
        <authorList>
            <person name="De Canck E."/>
        </authorList>
    </citation>
    <scope>NUCLEOTIDE SEQUENCE [LARGE SCALE GENOMIC DNA]</scope>
    <source>
        <strain evidence="2 3">LMG 28138</strain>
    </source>
</reference>
<evidence type="ECO:0000313" key="2">
    <source>
        <dbReference type="EMBL" id="CAB3801985.1"/>
    </source>
</evidence>
<dbReference type="AlphaFoldDB" id="A0A6S7BIZ2"/>
<dbReference type="InterPro" id="IPR000073">
    <property type="entry name" value="AB_hydrolase_1"/>
</dbReference>
<evidence type="ECO:0000259" key="1">
    <source>
        <dbReference type="Pfam" id="PF12697"/>
    </source>
</evidence>
<evidence type="ECO:0000313" key="3">
    <source>
        <dbReference type="Proteomes" id="UP000494115"/>
    </source>
</evidence>
<name>A0A6S7BIZ2_9BURK</name>
<gene>
    <name evidence="2" type="primary">menH_4</name>
    <name evidence="2" type="ORF">LMG28138_05109</name>
</gene>
<accession>A0A6S7BIZ2</accession>
<protein>
    <submittedName>
        <fullName evidence="2">2-succinyl-6-hydroxy-2, 4-cyclohexadiene-1-carboxylate synthase</fullName>
        <ecNumber evidence="2">4.2.99.20</ecNumber>
    </submittedName>
</protein>
<dbReference type="EC" id="4.2.99.20" evidence="2"/>
<dbReference type="PRINTS" id="PR00111">
    <property type="entry name" value="ABHYDROLASE"/>
</dbReference>
<proteinExistence type="predicted"/>
<dbReference type="GO" id="GO:0070205">
    <property type="term" value="F:2-succinyl-6-hydroxy-2,4-cyclohexadiene-1-carboxylate synthase activity"/>
    <property type="evidence" value="ECO:0007669"/>
    <property type="project" value="UniProtKB-EC"/>
</dbReference>
<keyword evidence="2" id="KW-0456">Lyase</keyword>
<dbReference type="EMBL" id="CADIKM010000045">
    <property type="protein sequence ID" value="CAB3801985.1"/>
    <property type="molecule type" value="Genomic_DNA"/>
</dbReference>
<dbReference type="InterPro" id="IPR050266">
    <property type="entry name" value="AB_hydrolase_sf"/>
</dbReference>
<dbReference type="SUPFAM" id="SSF53474">
    <property type="entry name" value="alpha/beta-Hydrolases"/>
    <property type="match status" value="1"/>
</dbReference>
<dbReference type="PANTHER" id="PTHR43798">
    <property type="entry name" value="MONOACYLGLYCEROL LIPASE"/>
    <property type="match status" value="1"/>
</dbReference>
<dbReference type="Proteomes" id="UP000494115">
    <property type="component" value="Unassembled WGS sequence"/>
</dbReference>
<keyword evidence="3" id="KW-1185">Reference proteome</keyword>
<dbReference type="Pfam" id="PF12697">
    <property type="entry name" value="Abhydrolase_6"/>
    <property type="match status" value="1"/>
</dbReference>